<gene>
    <name evidence="1" type="ORF">BGZ65_011848</name>
</gene>
<evidence type="ECO:0000313" key="1">
    <source>
        <dbReference type="EMBL" id="KAF9988135.1"/>
    </source>
</evidence>
<proteinExistence type="predicted"/>
<name>A0A9P6SQC3_9FUNG</name>
<keyword evidence="2" id="KW-1185">Reference proteome</keyword>
<evidence type="ECO:0000313" key="2">
    <source>
        <dbReference type="Proteomes" id="UP000749646"/>
    </source>
</evidence>
<organism evidence="1 2">
    <name type="scientific">Modicella reniformis</name>
    <dbReference type="NCBI Taxonomy" id="1440133"/>
    <lineage>
        <taxon>Eukaryota</taxon>
        <taxon>Fungi</taxon>
        <taxon>Fungi incertae sedis</taxon>
        <taxon>Mucoromycota</taxon>
        <taxon>Mortierellomycotina</taxon>
        <taxon>Mortierellomycetes</taxon>
        <taxon>Mortierellales</taxon>
        <taxon>Mortierellaceae</taxon>
        <taxon>Modicella</taxon>
    </lineage>
</organism>
<sequence length="389" mass="44726">MPAKEENRIKQAWHSFEEALHLREPVPPPVPPKDEKWLVKTVNLSVSQEEPDPSFWDKVVQRITILHAHPDDNDDENEAVSISVPADAAIQQLGISSDDKELQNKRNYFKRMASRCKEKFDEDNTQAAEQFSFSLNVEKDEDESQDSANNPHLHRHHRHLHHYFQALHRHFHPHESDLHRSQVRQHAHFVPKVDPKEMEAAHRILYHRGQETPADSEDDRKLFGSWWGWHKKSRVDKELEKQLDSEWEKIDLSKSNEDKRKSLGERNGALPVGSFSAAESKGTWWKRKSFDAEALVQQDKGAHGRKAITKRHQAIASAAAYEAVKEYHARKLRQGKKVSHGEVKAILAGMAMAEAIKLLESNHEENDDDKDETVAEAGSAAIKLFELLR</sequence>
<dbReference type="InterPro" id="IPR022234">
    <property type="entry name" value="DUF3759"/>
</dbReference>
<dbReference type="AlphaFoldDB" id="A0A9P6SQC3"/>
<dbReference type="Proteomes" id="UP000749646">
    <property type="component" value="Unassembled WGS sequence"/>
</dbReference>
<protein>
    <submittedName>
        <fullName evidence="1">Uncharacterized protein</fullName>
    </submittedName>
</protein>
<comment type="caution">
    <text evidence="1">The sequence shown here is derived from an EMBL/GenBank/DDBJ whole genome shotgun (WGS) entry which is preliminary data.</text>
</comment>
<dbReference type="EMBL" id="JAAAHW010003141">
    <property type="protein sequence ID" value="KAF9988135.1"/>
    <property type="molecule type" value="Genomic_DNA"/>
</dbReference>
<dbReference type="Pfam" id="PF12585">
    <property type="entry name" value="DUF3759"/>
    <property type="match status" value="1"/>
</dbReference>
<reference evidence="1" key="1">
    <citation type="journal article" date="2020" name="Fungal Divers.">
        <title>Resolving the Mortierellaceae phylogeny through synthesis of multi-gene phylogenetics and phylogenomics.</title>
        <authorList>
            <person name="Vandepol N."/>
            <person name="Liber J."/>
            <person name="Desiro A."/>
            <person name="Na H."/>
            <person name="Kennedy M."/>
            <person name="Barry K."/>
            <person name="Grigoriev I.V."/>
            <person name="Miller A.N."/>
            <person name="O'Donnell K."/>
            <person name="Stajich J.E."/>
            <person name="Bonito G."/>
        </authorList>
    </citation>
    <scope>NUCLEOTIDE SEQUENCE</scope>
    <source>
        <strain evidence="1">MES-2147</strain>
    </source>
</reference>
<accession>A0A9P6SQC3</accession>
<dbReference type="OrthoDB" id="9895617at2759"/>